<reference evidence="6" key="1">
    <citation type="journal article" date="2012" name="Nat. Biotechnol.">
        <title>Reference genome sequence of the model plant Setaria.</title>
        <authorList>
            <person name="Bennetzen J.L."/>
            <person name="Schmutz J."/>
            <person name="Wang H."/>
            <person name="Percifield R."/>
            <person name="Hawkins J."/>
            <person name="Pontaroli A.C."/>
            <person name="Estep M."/>
            <person name="Feng L."/>
            <person name="Vaughn J.N."/>
            <person name="Grimwood J."/>
            <person name="Jenkins J."/>
            <person name="Barry K."/>
            <person name="Lindquist E."/>
            <person name="Hellsten U."/>
            <person name="Deshpande S."/>
            <person name="Wang X."/>
            <person name="Wu X."/>
            <person name="Mitros T."/>
            <person name="Triplett J."/>
            <person name="Yang X."/>
            <person name="Ye C.Y."/>
            <person name="Mauro-Herrera M."/>
            <person name="Wang L."/>
            <person name="Li P."/>
            <person name="Sharma M."/>
            <person name="Sharma R."/>
            <person name="Ronald P.C."/>
            <person name="Panaud O."/>
            <person name="Kellogg E.A."/>
            <person name="Brutnell T.P."/>
            <person name="Doust A.N."/>
            <person name="Tuskan G.A."/>
            <person name="Rokhsar D."/>
            <person name="Devos K.M."/>
        </authorList>
    </citation>
    <scope>NUCLEOTIDE SEQUENCE [LARGE SCALE GENOMIC DNA]</scope>
    <source>
        <strain evidence="6">Yugu1</strain>
    </source>
</reference>
<dbReference type="InterPro" id="IPR001005">
    <property type="entry name" value="SANT/Myb"/>
</dbReference>
<dbReference type="InterPro" id="IPR017930">
    <property type="entry name" value="Myb_dom"/>
</dbReference>
<dbReference type="PROSITE" id="PS50090">
    <property type="entry name" value="MYB_LIKE"/>
    <property type="match status" value="2"/>
</dbReference>
<evidence type="ECO:0000256" key="2">
    <source>
        <dbReference type="ARBA" id="ARBA00023125"/>
    </source>
</evidence>
<dbReference type="InterPro" id="IPR009057">
    <property type="entry name" value="Homeodomain-like_sf"/>
</dbReference>
<name>A0A368QHQ1_SETIT</name>
<dbReference type="SMART" id="SM00717">
    <property type="entry name" value="SANT"/>
    <property type="match status" value="2"/>
</dbReference>
<dbReference type="FunFam" id="1.10.10.60:FF:000010">
    <property type="entry name" value="Transcriptional activator Myb isoform A"/>
    <property type="match status" value="1"/>
</dbReference>
<evidence type="ECO:0000259" key="5">
    <source>
        <dbReference type="PROSITE" id="PS51294"/>
    </source>
</evidence>
<evidence type="ECO:0000313" key="6">
    <source>
        <dbReference type="EMBL" id="RCV17481.1"/>
    </source>
</evidence>
<feature type="domain" description="HTH myb-type" evidence="5">
    <location>
        <begin position="123"/>
        <end position="156"/>
    </location>
</feature>
<dbReference type="PANTHER" id="PTHR45614">
    <property type="entry name" value="MYB PROTEIN-RELATED"/>
    <property type="match status" value="1"/>
</dbReference>
<dbReference type="PROSITE" id="PS51294">
    <property type="entry name" value="HTH_MYB"/>
    <property type="match status" value="2"/>
</dbReference>
<dbReference type="Gene3D" id="1.10.10.60">
    <property type="entry name" value="Homeodomain-like"/>
    <property type="match status" value="2"/>
</dbReference>
<dbReference type="InterPro" id="IPR050560">
    <property type="entry name" value="MYB_TF"/>
</dbReference>
<sequence>MSILLGKTMSRKMARFRNKMLPIFRVPAADGGLGYGGAICGNHALLGNTVPSENTLVSQVNAEEDARTYNQRGQRTLDEDRSLEKHVKKLGEKKWSMIAKNLPDRIGKQCRERWLNHLSPDIKTTAWTEKEEKVIVALHRKHGNKWAKMAKRIPGRPESNFSRSSK</sequence>
<feature type="domain" description="Myb-like" evidence="4">
    <location>
        <begin position="119"/>
        <end position="156"/>
    </location>
</feature>
<dbReference type="PANTHER" id="PTHR45614:SF218">
    <property type="entry name" value="TRANSCRIPTION FACTOR MYB119-RELATED"/>
    <property type="match status" value="1"/>
</dbReference>
<dbReference type="SUPFAM" id="SSF46689">
    <property type="entry name" value="Homeodomain-like"/>
    <property type="match status" value="1"/>
</dbReference>
<keyword evidence="1" id="KW-0677">Repeat</keyword>
<dbReference type="CDD" id="cd00167">
    <property type="entry name" value="SANT"/>
    <property type="match status" value="2"/>
</dbReference>
<gene>
    <name evidence="6" type="ORF">SETIT_3G223400v2</name>
</gene>
<feature type="domain" description="Myb-like" evidence="4">
    <location>
        <begin position="67"/>
        <end position="118"/>
    </location>
</feature>
<evidence type="ECO:0000256" key="3">
    <source>
        <dbReference type="SAM" id="MobiDB-lite"/>
    </source>
</evidence>
<dbReference type="KEGG" id="sita:101776048"/>
<evidence type="ECO:0000259" key="4">
    <source>
        <dbReference type="PROSITE" id="PS50090"/>
    </source>
</evidence>
<protein>
    <submittedName>
        <fullName evidence="6">Uncharacterized protein</fullName>
    </submittedName>
</protein>
<organism evidence="6">
    <name type="scientific">Setaria italica</name>
    <name type="common">Foxtail millet</name>
    <name type="synonym">Panicum italicum</name>
    <dbReference type="NCBI Taxonomy" id="4555"/>
    <lineage>
        <taxon>Eukaryota</taxon>
        <taxon>Viridiplantae</taxon>
        <taxon>Streptophyta</taxon>
        <taxon>Embryophyta</taxon>
        <taxon>Tracheophyta</taxon>
        <taxon>Spermatophyta</taxon>
        <taxon>Magnoliopsida</taxon>
        <taxon>Liliopsida</taxon>
        <taxon>Poales</taxon>
        <taxon>Poaceae</taxon>
        <taxon>PACMAD clade</taxon>
        <taxon>Panicoideae</taxon>
        <taxon>Panicodae</taxon>
        <taxon>Paniceae</taxon>
        <taxon>Cenchrinae</taxon>
        <taxon>Setaria</taxon>
    </lineage>
</organism>
<feature type="domain" description="HTH myb-type" evidence="5">
    <location>
        <begin position="76"/>
        <end position="122"/>
    </location>
</feature>
<proteinExistence type="predicted"/>
<dbReference type="EMBL" id="CM003530">
    <property type="protein sequence ID" value="RCV17481.1"/>
    <property type="molecule type" value="Genomic_DNA"/>
</dbReference>
<dbReference type="GO" id="GO:0003677">
    <property type="term" value="F:DNA binding"/>
    <property type="evidence" value="ECO:0007669"/>
    <property type="project" value="UniProtKB-KW"/>
</dbReference>
<feature type="compositionally biased region" description="Basic residues" evidence="3">
    <location>
        <begin position="145"/>
        <end position="154"/>
    </location>
</feature>
<accession>A0A368QHQ1</accession>
<evidence type="ECO:0000256" key="1">
    <source>
        <dbReference type="ARBA" id="ARBA00022737"/>
    </source>
</evidence>
<feature type="region of interest" description="Disordered" evidence="3">
    <location>
        <begin position="145"/>
        <end position="166"/>
    </location>
</feature>
<dbReference type="OrthoDB" id="676323at2759"/>
<dbReference type="AlphaFoldDB" id="A0A368QHQ1"/>
<dbReference type="Pfam" id="PF13921">
    <property type="entry name" value="Myb_DNA-bind_6"/>
    <property type="match status" value="1"/>
</dbReference>
<keyword evidence="2" id="KW-0238">DNA-binding</keyword>
<reference evidence="6" key="2">
    <citation type="submission" date="2015-07" db="EMBL/GenBank/DDBJ databases">
        <authorList>
            <person name="Noorani M."/>
        </authorList>
    </citation>
    <scope>NUCLEOTIDE SEQUENCE</scope>
    <source>
        <strain evidence="6">Yugu1</strain>
    </source>
</reference>